<organism evidence="2 3">
    <name type="scientific">Pelusios castaneus</name>
    <name type="common">West African mud turtle</name>
    <dbReference type="NCBI Taxonomy" id="367368"/>
    <lineage>
        <taxon>Eukaryota</taxon>
        <taxon>Metazoa</taxon>
        <taxon>Chordata</taxon>
        <taxon>Craniata</taxon>
        <taxon>Vertebrata</taxon>
        <taxon>Euteleostomi</taxon>
        <taxon>Archelosauria</taxon>
        <taxon>Testudinata</taxon>
        <taxon>Testudines</taxon>
        <taxon>Pleurodira</taxon>
        <taxon>Pelomedusidae</taxon>
        <taxon>Pelusios</taxon>
    </lineage>
</organism>
<sequence>PLGDPKEGGSKMVSEIYLTRLLATKGTLQKFVDDLFETLFSTAHRASALPLPIKYMFDFLDEQADRRQISDPDVRHTWKSNCLPLRFWVNVIKNPQFVFDVHKNSIMDACLSVVAQTFMDSCSTSEHRLGKDSPSTKLLYAKDLPCYRGWVERYYRDIAKMAAISDQDMDAYLVEQSRLHAGEFNTLGALGELYQYVGRYREEVLTALERDAACRKQRLRQRLEQVIALVSSNS</sequence>
<evidence type="ECO:0000313" key="2">
    <source>
        <dbReference type="Ensembl" id="ENSPCEP00000014080.1"/>
    </source>
</evidence>
<evidence type="ECO:0000259" key="1">
    <source>
        <dbReference type="Pfam" id="PF08337"/>
    </source>
</evidence>
<dbReference type="Proteomes" id="UP000694393">
    <property type="component" value="Unplaced"/>
</dbReference>
<dbReference type="Gene3D" id="1.10.506.10">
    <property type="entry name" value="GTPase Activation - p120gap, domain 1"/>
    <property type="match status" value="1"/>
</dbReference>
<reference evidence="2" key="2">
    <citation type="submission" date="2025-09" db="UniProtKB">
        <authorList>
            <consortium name="Ensembl"/>
        </authorList>
    </citation>
    <scope>IDENTIFICATION</scope>
</reference>
<proteinExistence type="predicted"/>
<dbReference type="InterPro" id="IPR031148">
    <property type="entry name" value="Plexin"/>
</dbReference>
<dbReference type="PANTHER" id="PTHR22625">
    <property type="entry name" value="PLEXIN"/>
    <property type="match status" value="1"/>
</dbReference>
<dbReference type="GO" id="GO:0017154">
    <property type="term" value="F:semaphorin receptor activity"/>
    <property type="evidence" value="ECO:0007669"/>
    <property type="project" value="InterPro"/>
</dbReference>
<protein>
    <recommendedName>
        <fullName evidence="1">Plexin cytoplasmic RasGAP domain-containing protein</fullName>
    </recommendedName>
</protein>
<dbReference type="InterPro" id="IPR013548">
    <property type="entry name" value="Plexin_cytoplasmic_RasGAP_dom"/>
</dbReference>
<dbReference type="AlphaFoldDB" id="A0A8C8S2W8"/>
<feature type="domain" description="Plexin cytoplasmic RasGAP" evidence="1">
    <location>
        <begin position="8"/>
        <end position="204"/>
    </location>
</feature>
<keyword evidence="3" id="KW-1185">Reference proteome</keyword>
<name>A0A8C8S2W8_9SAUR</name>
<accession>A0A8C8S2W8</accession>
<evidence type="ECO:0000313" key="3">
    <source>
        <dbReference type="Proteomes" id="UP000694393"/>
    </source>
</evidence>
<dbReference type="SUPFAM" id="SSF48350">
    <property type="entry name" value="GTPase activation domain, GAP"/>
    <property type="match status" value="1"/>
</dbReference>
<dbReference type="GO" id="GO:0030334">
    <property type="term" value="P:regulation of cell migration"/>
    <property type="evidence" value="ECO:0007669"/>
    <property type="project" value="TreeGrafter"/>
</dbReference>
<dbReference type="GO" id="GO:0002116">
    <property type="term" value="C:semaphorin receptor complex"/>
    <property type="evidence" value="ECO:0007669"/>
    <property type="project" value="TreeGrafter"/>
</dbReference>
<dbReference type="Pfam" id="PF08337">
    <property type="entry name" value="Plexin_cytopl"/>
    <property type="match status" value="1"/>
</dbReference>
<dbReference type="PANTHER" id="PTHR22625:SF32">
    <property type="entry name" value="PLEXIN-A3"/>
    <property type="match status" value="1"/>
</dbReference>
<dbReference type="GO" id="GO:0005886">
    <property type="term" value="C:plasma membrane"/>
    <property type="evidence" value="ECO:0007669"/>
    <property type="project" value="TreeGrafter"/>
</dbReference>
<dbReference type="InterPro" id="IPR008936">
    <property type="entry name" value="Rho_GTPase_activation_prot"/>
</dbReference>
<dbReference type="FunFam" id="1.10.506.10:FF:000005">
    <property type="entry name" value="Plexin A1"/>
    <property type="match status" value="1"/>
</dbReference>
<dbReference type="Ensembl" id="ENSPCET00000014601.1">
    <property type="protein sequence ID" value="ENSPCEP00000014080.1"/>
    <property type="gene ID" value="ENSPCEG00000011164.1"/>
</dbReference>
<reference evidence="2" key="1">
    <citation type="submission" date="2025-08" db="UniProtKB">
        <authorList>
            <consortium name="Ensembl"/>
        </authorList>
    </citation>
    <scope>IDENTIFICATION</scope>
</reference>